<evidence type="ECO:0000259" key="5">
    <source>
        <dbReference type="Pfam" id="PF04542"/>
    </source>
</evidence>
<sequence>MIKPDEQQFLKQIEQNKGAIIKVSRMYMDNLEDQQDLFQEIVMQLWRSYGSFRKESLFSTWLYRVAINTALMYFKKEKRRPDQHELTVDIDVVDEFDSERKEEQLRYFYQAVQHLNPVEKALIFLFLEGQSHRDISINLGISEVNARVKLNRTKEKLQQIIKTQGYEF</sequence>
<dbReference type="EMBL" id="JBDJNQ010000008">
    <property type="protein sequence ID" value="MEN5379032.1"/>
    <property type="molecule type" value="Genomic_DNA"/>
</dbReference>
<dbReference type="InterPro" id="IPR013249">
    <property type="entry name" value="RNA_pol_sigma70_r4_t2"/>
</dbReference>
<evidence type="ECO:0000256" key="3">
    <source>
        <dbReference type="ARBA" id="ARBA00023082"/>
    </source>
</evidence>
<dbReference type="NCBIfam" id="TIGR02937">
    <property type="entry name" value="sigma70-ECF"/>
    <property type="match status" value="1"/>
</dbReference>
<organism evidence="7 8">
    <name type="scientific">Sphingobacterium kitahiroshimense</name>
    <dbReference type="NCBI Taxonomy" id="470446"/>
    <lineage>
        <taxon>Bacteria</taxon>
        <taxon>Pseudomonadati</taxon>
        <taxon>Bacteroidota</taxon>
        <taxon>Sphingobacteriia</taxon>
        <taxon>Sphingobacteriales</taxon>
        <taxon>Sphingobacteriaceae</taxon>
        <taxon>Sphingobacterium</taxon>
    </lineage>
</organism>
<keyword evidence="3" id="KW-0731">Sigma factor</keyword>
<dbReference type="Proteomes" id="UP001409291">
    <property type="component" value="Unassembled WGS sequence"/>
</dbReference>
<evidence type="ECO:0000259" key="6">
    <source>
        <dbReference type="Pfam" id="PF08281"/>
    </source>
</evidence>
<evidence type="ECO:0000256" key="1">
    <source>
        <dbReference type="ARBA" id="ARBA00010641"/>
    </source>
</evidence>
<evidence type="ECO:0000313" key="7">
    <source>
        <dbReference type="EMBL" id="MEN5379032.1"/>
    </source>
</evidence>
<keyword evidence="2" id="KW-0805">Transcription regulation</keyword>
<feature type="domain" description="RNA polymerase sigma-70 region 2" evidence="5">
    <location>
        <begin position="13"/>
        <end position="80"/>
    </location>
</feature>
<dbReference type="InterPro" id="IPR007627">
    <property type="entry name" value="RNA_pol_sigma70_r2"/>
</dbReference>
<name>A0ABV0BX24_9SPHI</name>
<dbReference type="InterPro" id="IPR014284">
    <property type="entry name" value="RNA_pol_sigma-70_dom"/>
</dbReference>
<dbReference type="SUPFAM" id="SSF88659">
    <property type="entry name" value="Sigma3 and sigma4 domains of RNA polymerase sigma factors"/>
    <property type="match status" value="1"/>
</dbReference>
<dbReference type="Gene3D" id="1.10.1740.10">
    <property type="match status" value="1"/>
</dbReference>
<dbReference type="RefSeq" id="WP_021191223.1">
    <property type="nucleotide sequence ID" value="NZ_JAOQNK010000001.1"/>
</dbReference>
<dbReference type="InterPro" id="IPR013325">
    <property type="entry name" value="RNA_pol_sigma_r2"/>
</dbReference>
<evidence type="ECO:0000256" key="4">
    <source>
        <dbReference type="ARBA" id="ARBA00023163"/>
    </source>
</evidence>
<protein>
    <submittedName>
        <fullName evidence="7">Sigma-70 family RNA polymerase sigma factor</fullName>
    </submittedName>
</protein>
<dbReference type="PANTHER" id="PTHR43133:SF45">
    <property type="entry name" value="RNA POLYMERASE ECF-TYPE SIGMA FACTOR"/>
    <property type="match status" value="1"/>
</dbReference>
<dbReference type="SUPFAM" id="SSF88946">
    <property type="entry name" value="Sigma2 domain of RNA polymerase sigma factors"/>
    <property type="match status" value="1"/>
</dbReference>
<proteinExistence type="inferred from homology"/>
<dbReference type="InterPro" id="IPR013324">
    <property type="entry name" value="RNA_pol_sigma_r3/r4-like"/>
</dbReference>
<reference evidence="7 8" key="1">
    <citation type="submission" date="2024-04" db="EMBL/GenBank/DDBJ databases">
        <title>WGS of bacteria from Torrens River.</title>
        <authorList>
            <person name="Wyrsch E.R."/>
            <person name="Drigo B."/>
        </authorList>
    </citation>
    <scope>NUCLEOTIDE SEQUENCE [LARGE SCALE GENOMIC DNA]</scope>
    <source>
        <strain evidence="7 8">TWI391</strain>
    </source>
</reference>
<dbReference type="InterPro" id="IPR036388">
    <property type="entry name" value="WH-like_DNA-bd_sf"/>
</dbReference>
<evidence type="ECO:0000256" key="2">
    <source>
        <dbReference type="ARBA" id="ARBA00023015"/>
    </source>
</evidence>
<dbReference type="Gene3D" id="1.10.10.10">
    <property type="entry name" value="Winged helix-like DNA-binding domain superfamily/Winged helix DNA-binding domain"/>
    <property type="match status" value="1"/>
</dbReference>
<accession>A0ABV0BX24</accession>
<dbReference type="Pfam" id="PF08281">
    <property type="entry name" value="Sigma70_r4_2"/>
    <property type="match status" value="1"/>
</dbReference>
<gene>
    <name evidence="7" type="ORF">ABE541_17345</name>
</gene>
<keyword evidence="4" id="KW-0804">Transcription</keyword>
<dbReference type="PANTHER" id="PTHR43133">
    <property type="entry name" value="RNA POLYMERASE ECF-TYPE SIGMA FACTO"/>
    <property type="match status" value="1"/>
</dbReference>
<dbReference type="Pfam" id="PF04542">
    <property type="entry name" value="Sigma70_r2"/>
    <property type="match status" value="1"/>
</dbReference>
<feature type="domain" description="RNA polymerase sigma factor 70 region 4 type 2" evidence="6">
    <location>
        <begin position="106"/>
        <end position="157"/>
    </location>
</feature>
<evidence type="ECO:0000313" key="8">
    <source>
        <dbReference type="Proteomes" id="UP001409291"/>
    </source>
</evidence>
<keyword evidence="8" id="KW-1185">Reference proteome</keyword>
<dbReference type="InterPro" id="IPR039425">
    <property type="entry name" value="RNA_pol_sigma-70-like"/>
</dbReference>
<comment type="similarity">
    <text evidence="1">Belongs to the sigma-70 factor family. ECF subfamily.</text>
</comment>
<comment type="caution">
    <text evidence="7">The sequence shown here is derived from an EMBL/GenBank/DDBJ whole genome shotgun (WGS) entry which is preliminary data.</text>
</comment>